<keyword evidence="2" id="KW-1003">Cell membrane</keyword>
<dbReference type="GO" id="GO:0005886">
    <property type="term" value="C:plasma membrane"/>
    <property type="evidence" value="ECO:0007669"/>
    <property type="project" value="UniProtKB-SubCell"/>
</dbReference>
<keyword evidence="8" id="KW-1185">Reference proteome</keyword>
<dbReference type="EMBL" id="JACHEB010000004">
    <property type="protein sequence ID" value="MBB5328328.1"/>
    <property type="molecule type" value="Genomic_DNA"/>
</dbReference>
<gene>
    <name evidence="7" type="ORF">HDF14_001938</name>
</gene>
<sequence length="350" mass="37393">MTKRNAVVWGVGAVALAVLVWLFRTRVQFDWANFWRQLRYVSVGHLVAGIVLIYVTFFLRAVRWSVFLSPTKKVSPASLLGSQFIGFTAVALFGRLADFTRPYLVARRVNLPLSSQIAVWTIERMFDLGAAALIFSGALAFTPKGLPHHEVFVKAGALSMGLTLAIAIFAGVVRVAGGTVASFARGTVGLVSKAAGESIATKIIGFRDGLNALSSARDFGVVTLLSLTMWMMIGFGYMETLHAFVNTPELAGVTFSRTMLLMAASIGGSLLQLPIIGWFTQIAITAAAMHTFFGAPLEAATACGALLLMVTFLCIIPTGLIYSRVEHVSLKKVAQESEAAGVAVVEGDLG</sequence>
<feature type="transmembrane region" description="Helical" evidence="6">
    <location>
        <begin position="299"/>
        <end position="322"/>
    </location>
</feature>
<evidence type="ECO:0000256" key="6">
    <source>
        <dbReference type="SAM" id="Phobius"/>
    </source>
</evidence>
<feature type="transmembrane region" description="Helical" evidence="6">
    <location>
        <begin position="219"/>
        <end position="238"/>
    </location>
</feature>
<dbReference type="InterPro" id="IPR022791">
    <property type="entry name" value="L-PG_synthase/AglD"/>
</dbReference>
<protein>
    <recommendedName>
        <fullName evidence="9">Flippase-like domain-containing protein</fullName>
    </recommendedName>
</protein>
<evidence type="ECO:0000256" key="5">
    <source>
        <dbReference type="ARBA" id="ARBA00023136"/>
    </source>
</evidence>
<dbReference type="RefSeq" id="WP_183975734.1">
    <property type="nucleotide sequence ID" value="NZ_JACHEB010000004.1"/>
</dbReference>
<evidence type="ECO:0000313" key="7">
    <source>
        <dbReference type="EMBL" id="MBB5328328.1"/>
    </source>
</evidence>
<evidence type="ECO:0000313" key="8">
    <source>
        <dbReference type="Proteomes" id="UP000535182"/>
    </source>
</evidence>
<dbReference type="AlphaFoldDB" id="A0A9X0U3H9"/>
<evidence type="ECO:0000256" key="3">
    <source>
        <dbReference type="ARBA" id="ARBA00022692"/>
    </source>
</evidence>
<keyword evidence="3 6" id="KW-0812">Transmembrane</keyword>
<accession>A0A9X0U3H9</accession>
<evidence type="ECO:0008006" key="9">
    <source>
        <dbReference type="Google" id="ProtNLM"/>
    </source>
</evidence>
<comment type="subcellular location">
    <subcellularLocation>
        <location evidence="1">Cell membrane</location>
        <topology evidence="1">Multi-pass membrane protein</topology>
    </subcellularLocation>
</comment>
<feature type="transmembrane region" description="Helical" evidence="6">
    <location>
        <begin position="151"/>
        <end position="173"/>
    </location>
</feature>
<keyword evidence="5 6" id="KW-0472">Membrane</keyword>
<proteinExistence type="predicted"/>
<feature type="transmembrane region" description="Helical" evidence="6">
    <location>
        <begin position="74"/>
        <end position="97"/>
    </location>
</feature>
<organism evidence="7 8">
    <name type="scientific">Tunturiibacter gelidiferens</name>
    <dbReference type="NCBI Taxonomy" id="3069689"/>
    <lineage>
        <taxon>Bacteria</taxon>
        <taxon>Pseudomonadati</taxon>
        <taxon>Acidobacteriota</taxon>
        <taxon>Terriglobia</taxon>
        <taxon>Terriglobales</taxon>
        <taxon>Acidobacteriaceae</taxon>
        <taxon>Tunturiibacter</taxon>
    </lineage>
</organism>
<dbReference type="Pfam" id="PF03706">
    <property type="entry name" value="LPG_synthase_TM"/>
    <property type="match status" value="1"/>
</dbReference>
<name>A0A9X0U3H9_9BACT</name>
<evidence type="ECO:0000256" key="1">
    <source>
        <dbReference type="ARBA" id="ARBA00004651"/>
    </source>
</evidence>
<keyword evidence="4 6" id="KW-1133">Transmembrane helix</keyword>
<dbReference type="Proteomes" id="UP000535182">
    <property type="component" value="Unassembled WGS sequence"/>
</dbReference>
<feature type="transmembrane region" description="Helical" evidence="6">
    <location>
        <begin position="117"/>
        <end position="139"/>
    </location>
</feature>
<feature type="transmembrane region" description="Helical" evidence="6">
    <location>
        <begin position="43"/>
        <end position="62"/>
    </location>
</feature>
<feature type="transmembrane region" description="Helical" evidence="6">
    <location>
        <begin position="259"/>
        <end position="279"/>
    </location>
</feature>
<evidence type="ECO:0000256" key="2">
    <source>
        <dbReference type="ARBA" id="ARBA00022475"/>
    </source>
</evidence>
<evidence type="ECO:0000256" key="4">
    <source>
        <dbReference type="ARBA" id="ARBA00022989"/>
    </source>
</evidence>
<comment type="caution">
    <text evidence="7">The sequence shown here is derived from an EMBL/GenBank/DDBJ whole genome shotgun (WGS) entry which is preliminary data.</text>
</comment>
<reference evidence="7 8" key="1">
    <citation type="submission" date="2020-08" db="EMBL/GenBank/DDBJ databases">
        <title>Genomic Encyclopedia of Type Strains, Phase IV (KMG-V): Genome sequencing to study the core and pangenomes of soil and plant-associated prokaryotes.</title>
        <authorList>
            <person name="Whitman W."/>
        </authorList>
    </citation>
    <scope>NUCLEOTIDE SEQUENCE [LARGE SCALE GENOMIC DNA]</scope>
    <source>
        <strain evidence="7 8">X5P2</strain>
    </source>
</reference>
<feature type="transmembrane region" description="Helical" evidence="6">
    <location>
        <begin position="7"/>
        <end position="23"/>
    </location>
</feature>